<sequence>MPVSPALSDASTSRYRYAVLCLGFVTLAGGSVLSGCFGVFYQTLVATFGWSRASGASPYAVNMLVSILSAPALGWLLDRYGPRWVFSSAAVLSGVALMACSTLQTLGHFVLYYGVLNAIGQTALTSVAVVVSRWFAPARRGRAIALADVGTGLGMVLGIPGTAWLISAYGWRLAFVILGLMIILVLVPLNLGQRPPPPSATTRRGPVGALWRYSPFWMICLAHFCMSVTMTMVNVHLVPFLVSSGRLELVGAASIASAVSLVSLGGRAFFGWLVDRIQSEGAFTLAMSCTIT</sequence>
<dbReference type="Gene3D" id="1.20.1250.20">
    <property type="entry name" value="MFS general substrate transporter like domains"/>
    <property type="match status" value="2"/>
</dbReference>
<dbReference type="InterPro" id="IPR020846">
    <property type="entry name" value="MFS_dom"/>
</dbReference>
<evidence type="ECO:0000313" key="7">
    <source>
        <dbReference type="Proteomes" id="UP000712673"/>
    </source>
</evidence>
<dbReference type="GO" id="GO:0022857">
    <property type="term" value="F:transmembrane transporter activity"/>
    <property type="evidence" value="ECO:0007669"/>
    <property type="project" value="InterPro"/>
</dbReference>
<feature type="transmembrane region" description="Helical" evidence="4">
    <location>
        <begin position="213"/>
        <end position="237"/>
    </location>
</feature>
<dbReference type="Proteomes" id="UP000712673">
    <property type="component" value="Unassembled WGS sequence"/>
</dbReference>
<keyword evidence="3 4" id="KW-0472">Membrane</keyword>
<feature type="transmembrane region" description="Helical" evidence="4">
    <location>
        <begin position="110"/>
        <end position="131"/>
    </location>
</feature>
<dbReference type="PROSITE" id="PS50850">
    <property type="entry name" value="MFS"/>
    <property type="match status" value="1"/>
</dbReference>
<feature type="domain" description="Major facilitator superfamily (MFS) profile" evidence="5">
    <location>
        <begin position="15"/>
        <end position="292"/>
    </location>
</feature>
<name>A0A938B545_UNCTE</name>
<dbReference type="InterPro" id="IPR011701">
    <property type="entry name" value="MFS"/>
</dbReference>
<evidence type="ECO:0000259" key="5">
    <source>
        <dbReference type="PROSITE" id="PS50850"/>
    </source>
</evidence>
<evidence type="ECO:0000313" key="6">
    <source>
        <dbReference type="EMBL" id="MBM3227146.1"/>
    </source>
</evidence>
<dbReference type="InterPro" id="IPR050327">
    <property type="entry name" value="Proton-linked_MCT"/>
</dbReference>
<organism evidence="6 7">
    <name type="scientific">Tectimicrobiota bacterium</name>
    <dbReference type="NCBI Taxonomy" id="2528274"/>
    <lineage>
        <taxon>Bacteria</taxon>
        <taxon>Pseudomonadati</taxon>
        <taxon>Nitrospinota/Tectimicrobiota group</taxon>
        <taxon>Candidatus Tectimicrobiota</taxon>
    </lineage>
</organism>
<evidence type="ECO:0000256" key="4">
    <source>
        <dbReference type="SAM" id="Phobius"/>
    </source>
</evidence>
<comment type="caution">
    <text evidence="6">The sequence shown here is derived from an EMBL/GenBank/DDBJ whole genome shotgun (WGS) entry which is preliminary data.</text>
</comment>
<dbReference type="Pfam" id="PF07690">
    <property type="entry name" value="MFS_1"/>
    <property type="match status" value="1"/>
</dbReference>
<evidence type="ECO:0000256" key="3">
    <source>
        <dbReference type="ARBA" id="ARBA00023136"/>
    </source>
</evidence>
<dbReference type="SUPFAM" id="SSF103473">
    <property type="entry name" value="MFS general substrate transporter"/>
    <property type="match status" value="1"/>
</dbReference>
<gene>
    <name evidence="6" type="ORF">FJZ47_25545</name>
</gene>
<feature type="transmembrane region" description="Helical" evidence="4">
    <location>
        <begin position="84"/>
        <end position="104"/>
    </location>
</feature>
<keyword evidence="1 4" id="KW-0812">Transmembrane</keyword>
<feature type="transmembrane region" description="Helical" evidence="4">
    <location>
        <begin position="173"/>
        <end position="192"/>
    </location>
</feature>
<protein>
    <submittedName>
        <fullName evidence="6">MFS transporter</fullName>
    </submittedName>
</protein>
<feature type="transmembrane region" description="Helical" evidence="4">
    <location>
        <begin position="60"/>
        <end position="77"/>
    </location>
</feature>
<dbReference type="PANTHER" id="PTHR11360">
    <property type="entry name" value="MONOCARBOXYLATE TRANSPORTER"/>
    <property type="match status" value="1"/>
</dbReference>
<accession>A0A938B545</accession>
<dbReference type="InterPro" id="IPR036259">
    <property type="entry name" value="MFS_trans_sf"/>
</dbReference>
<reference evidence="6" key="1">
    <citation type="submission" date="2019-03" db="EMBL/GenBank/DDBJ databases">
        <title>Lake Tanganyika Metagenome-Assembled Genomes (MAGs).</title>
        <authorList>
            <person name="Tran P."/>
        </authorList>
    </citation>
    <scope>NUCLEOTIDE SEQUENCE</scope>
    <source>
        <strain evidence="6">K_DeepCast_65m_m2_066</strain>
    </source>
</reference>
<feature type="transmembrane region" description="Helical" evidence="4">
    <location>
        <begin position="249"/>
        <end position="270"/>
    </location>
</feature>
<feature type="non-terminal residue" evidence="6">
    <location>
        <position position="292"/>
    </location>
</feature>
<proteinExistence type="predicted"/>
<dbReference type="PANTHER" id="PTHR11360:SF284">
    <property type="entry name" value="EG:103B4.3 PROTEIN-RELATED"/>
    <property type="match status" value="1"/>
</dbReference>
<dbReference type="AlphaFoldDB" id="A0A938B545"/>
<evidence type="ECO:0000256" key="2">
    <source>
        <dbReference type="ARBA" id="ARBA00022989"/>
    </source>
</evidence>
<dbReference type="EMBL" id="VGLS01001217">
    <property type="protein sequence ID" value="MBM3227146.1"/>
    <property type="molecule type" value="Genomic_DNA"/>
</dbReference>
<feature type="transmembrane region" description="Helical" evidence="4">
    <location>
        <begin position="17"/>
        <end position="40"/>
    </location>
</feature>
<evidence type="ECO:0000256" key="1">
    <source>
        <dbReference type="ARBA" id="ARBA00022692"/>
    </source>
</evidence>
<keyword evidence="2 4" id="KW-1133">Transmembrane helix</keyword>
<feature type="transmembrane region" description="Helical" evidence="4">
    <location>
        <begin position="143"/>
        <end position="167"/>
    </location>
</feature>